<feature type="region of interest" description="Disordered" evidence="2">
    <location>
        <begin position="1790"/>
        <end position="1949"/>
    </location>
</feature>
<feature type="compositionally biased region" description="Polar residues" evidence="2">
    <location>
        <begin position="495"/>
        <end position="504"/>
    </location>
</feature>
<dbReference type="GO" id="GO:0007165">
    <property type="term" value="P:signal transduction"/>
    <property type="evidence" value="ECO:0007669"/>
    <property type="project" value="UniProtKB-ARBA"/>
</dbReference>
<dbReference type="Gene3D" id="1.10.506.10">
    <property type="entry name" value="GTPase Activation - p120gap, domain 1"/>
    <property type="match status" value="1"/>
</dbReference>
<feature type="region of interest" description="Disordered" evidence="2">
    <location>
        <begin position="273"/>
        <end position="325"/>
    </location>
</feature>
<feature type="compositionally biased region" description="Low complexity" evidence="2">
    <location>
        <begin position="1821"/>
        <end position="1830"/>
    </location>
</feature>
<feature type="region of interest" description="Disordered" evidence="2">
    <location>
        <begin position="592"/>
        <end position="650"/>
    </location>
</feature>
<protein>
    <recommendedName>
        <fullName evidence="3">Ras-GAP domain-containing protein</fullName>
    </recommendedName>
</protein>
<dbReference type="GO" id="GO:0005096">
    <property type="term" value="F:GTPase activator activity"/>
    <property type="evidence" value="ECO:0007669"/>
    <property type="project" value="UniProtKB-KW"/>
</dbReference>
<feature type="compositionally biased region" description="Low complexity" evidence="2">
    <location>
        <begin position="1898"/>
        <end position="1911"/>
    </location>
</feature>
<dbReference type="Pfam" id="PF00616">
    <property type="entry name" value="RasGAP"/>
    <property type="match status" value="1"/>
</dbReference>
<feature type="region of interest" description="Disordered" evidence="2">
    <location>
        <begin position="1076"/>
        <end position="1109"/>
    </location>
</feature>
<keyword evidence="1" id="KW-0343">GTPase activation</keyword>
<dbReference type="EMBL" id="WNWR01000028">
    <property type="protein sequence ID" value="KAE9993483.1"/>
    <property type="molecule type" value="Genomic_DNA"/>
</dbReference>
<dbReference type="PANTHER" id="PTHR10194:SF60">
    <property type="entry name" value="RAS GTPASE-ACTIVATING PROTEIN RASKOL"/>
    <property type="match status" value="1"/>
</dbReference>
<feature type="compositionally biased region" description="Low complexity" evidence="2">
    <location>
        <begin position="1723"/>
        <end position="1740"/>
    </location>
</feature>
<dbReference type="PROSITE" id="PS00509">
    <property type="entry name" value="RAS_GTPASE_ACTIV_1"/>
    <property type="match status" value="1"/>
</dbReference>
<feature type="compositionally biased region" description="Low complexity" evidence="2">
    <location>
        <begin position="307"/>
        <end position="316"/>
    </location>
</feature>
<feature type="region of interest" description="Disordered" evidence="2">
    <location>
        <begin position="337"/>
        <end position="397"/>
    </location>
</feature>
<feature type="compositionally biased region" description="Basic and acidic residues" evidence="2">
    <location>
        <begin position="440"/>
        <end position="452"/>
    </location>
</feature>
<feature type="compositionally biased region" description="Polar residues" evidence="2">
    <location>
        <begin position="424"/>
        <end position="433"/>
    </location>
</feature>
<dbReference type="InterPro" id="IPR023152">
    <property type="entry name" value="RasGAP_CS"/>
</dbReference>
<dbReference type="Proteomes" id="UP000490939">
    <property type="component" value="Unassembled WGS sequence"/>
</dbReference>
<keyword evidence="5" id="KW-1185">Reference proteome</keyword>
<feature type="region of interest" description="Disordered" evidence="2">
    <location>
        <begin position="1583"/>
        <end position="1687"/>
    </location>
</feature>
<gene>
    <name evidence="4" type="ORF">EG327_004737</name>
</gene>
<accession>A0A8H3VV63</accession>
<feature type="domain" description="Ras-GAP" evidence="3">
    <location>
        <begin position="1191"/>
        <end position="1430"/>
    </location>
</feature>
<dbReference type="PANTHER" id="PTHR10194">
    <property type="entry name" value="RAS GTPASE-ACTIVATING PROTEINS"/>
    <property type="match status" value="1"/>
</dbReference>
<sequence length="1949" mass="215618">MSGNITPPTVAYPVSSTGAVPRLFDSESGQVETDGKQEKQDGKFRSMFGLLKKKDKGKGDVKSEGLSPENATSVTSAPKAVPVPDISGTSTPPREASRLPGSPLSNATSPTRRIRSASSGLHSPASSLIFERNVQEEPVPDEYSQKIPHHIHTEDRIPAVLEASSIAITDNQLDPDEVEIVSLQAHQPAEATVPGHADTASGTLSPTSLYDEVALSNSTLHEPETAAPTYGSHDAADVRRLSFISFADVVQSEHVDYNKEIQMSFASTANISPSPLRSPASSHGFGPSPPTSGAPSIKGFDIASRLPGSPTSHATHSPPPTTGGELMVETMRQALRKTASGDLSDARGPSSPSQALSALSLDDAHADQPPFHRPQGEGRTGIGDAPEQTDTLDLRKPEERTLLEVEKLWLLSVTGSPEAAAMEHQQSQSTPNPRSRRKHSNDAESLPHRVKSKEDVGYSYRNPFGTTIRTVTPESIPEGQAVSANELEQRFIPGTHTSQPTSPKSGVRESPGQGTTGIYRLRSGSNNENRHAIIMRDQARPRTRTLDERGLRDTSPPGVYSKSKHRIGSGHSISSASFNAVEDAVTSIGHPAIIPPPWSIGQRAENTSRHRVSSKPQPRDVESNPATNSSSSNGRQSQASYDAPIHPTDTRKMLALMKSTRGRMEGPLAFRRSGSAPWSISYCSINDEAGSLVYEPNSPDLHYRTLIPDLRGCNIKPQWDAESHMPYLDVGPQNSKLKIHLRPHSQDEFDSWFAALLCWQPIRPKGIHNRMTKPVSSAPSERRLTNSRRHSDISLLKDSPIIKVGKMIFWDTNVSYSYAGTPKGGKPQPSRMQSFGSRRWRRVSCTLRENGELKLYSEQDVVTMVSCVQLSQLCRSAVQRLDPSVLDNDFCLAIYPQYSSVSPTTTTISNSQPLLRPIFLSLESRVLYEVWLVLLRAFTIPQLYGPKQILSDESSSSGRSMSSGQTPPVADVFRMERSLSIRVVESRLAQAITSADLQEKSRFDKDEKKRKEDGKEKEKEKEKDDGAYYAEVLLDGETRSKTMMKTLKESLFWREEFEFVDLPAVLSVASIVLKKRPPSAPQNERSMQKEQRRIHDAINSGDGGGGQTGLTFDTQIGKVDIYLDDLEAGKAVEKWWPLLNTHGQRVGEILVSITTDESVILMARDYQPLSELLHRFSNGLTLQIAQMVSGELKRLSEYLLNIFQVSSCAGEWIMSLIEEEIDGTFRETPASRTRLSRRAGSNDSGEGTQFGPPLDRELLVRDLGKTATVEANLLFRGNTLLTKSLDLHMKRLGKEYLEETLGDKLKEIADKDPICEVDPNRVDNLNDLDRNWRKLINWTSECWKCIYNSAAKCPPELRIIFRHIRSCAEERYGNFLKTVSYSSVSGFLFLRFFCPAILNPKLFGLLKDHPKANARRTLTLIAKSLQGLANLNTFGSKEQWMEPMNTFLSSHRHEFKSFLDNVCSISTSSMQLVPIPPSYSTPLAILNRLPLTSKEGFPSLPYLVDHARNFAGLVNLWLDHAGQVGNIQDTDGDLLKFHLTCIALRQRTEDCLSRAERAERPSSSHSVKWEELVENLENGLGYTRREHSRMNSASTSIAEERHSDDLQSPIHGRDHSIDLDSEPATRSRSKHGQHQPAQQPQQSSPSSHATSPYPTSGDSQNEDDFTPVRSPQDEYAGTGYSSVGKSPSIIQYGSYGSYSGNGFIQNQDPLASLRDIPRVGSRQASSHQQQLQQHLQQMQSPKRGFGSVSAVPQPTSRLGNMPGDRSGTHFEAPAEEQSWLGDVAMDENGWSEDRQYKSEGERAAFNNAPHNARPTRRPEIQQRQAQVQLQAELIEPGVPRDRRTFRGEPRRDWAGDERQRRVERTEGANQGNSREGGSSLAVMMATMPLRPASRSQPVSRGESRQVSSSSSDNEGTTALPKMKQAVEKEKEAKSKDKHPFGLFSKKKKG</sequence>
<name>A0A8H3VV63_VENIN</name>
<evidence type="ECO:0000256" key="1">
    <source>
        <dbReference type="ARBA" id="ARBA00022468"/>
    </source>
</evidence>
<proteinExistence type="predicted"/>
<feature type="compositionally biased region" description="Basic and acidic residues" evidence="2">
    <location>
        <begin position="537"/>
        <end position="552"/>
    </location>
</feature>
<dbReference type="SUPFAM" id="SSF50729">
    <property type="entry name" value="PH domain-like"/>
    <property type="match status" value="1"/>
</dbReference>
<dbReference type="SUPFAM" id="SSF48350">
    <property type="entry name" value="GTPase activation domain, GAP"/>
    <property type="match status" value="1"/>
</dbReference>
<dbReference type="SMART" id="SM00323">
    <property type="entry name" value="RasGAP"/>
    <property type="match status" value="1"/>
</dbReference>
<dbReference type="InterPro" id="IPR001936">
    <property type="entry name" value="RasGAP_dom"/>
</dbReference>
<dbReference type="PROSITE" id="PS50018">
    <property type="entry name" value="RAS_GTPASE_ACTIV_2"/>
    <property type="match status" value="1"/>
</dbReference>
<feature type="compositionally biased region" description="Basic and acidic residues" evidence="2">
    <location>
        <begin position="1924"/>
        <end position="1939"/>
    </location>
</feature>
<feature type="region of interest" description="Disordered" evidence="2">
    <location>
        <begin position="1228"/>
        <end position="1253"/>
    </location>
</feature>
<evidence type="ECO:0000259" key="3">
    <source>
        <dbReference type="PROSITE" id="PS50018"/>
    </source>
</evidence>
<dbReference type="InterPro" id="IPR008936">
    <property type="entry name" value="Rho_GTPase_activation_prot"/>
</dbReference>
<feature type="compositionally biased region" description="Basic and acidic residues" evidence="2">
    <location>
        <begin position="33"/>
        <end position="44"/>
    </location>
</feature>
<reference evidence="4 5" key="1">
    <citation type="submission" date="2019-07" db="EMBL/GenBank/DDBJ databases">
        <title>Venturia inaequalis Genome Resource.</title>
        <authorList>
            <person name="Lichtner F.J."/>
        </authorList>
    </citation>
    <scope>NUCLEOTIDE SEQUENCE [LARGE SCALE GENOMIC DNA]</scope>
    <source>
        <strain evidence="4 5">DMI_063113</strain>
    </source>
</reference>
<dbReference type="CDD" id="cd05137">
    <property type="entry name" value="RasGAP_CLA2_BUD2"/>
    <property type="match status" value="1"/>
</dbReference>
<evidence type="ECO:0000313" key="4">
    <source>
        <dbReference type="EMBL" id="KAE9993483.1"/>
    </source>
</evidence>
<feature type="compositionally biased region" description="Low complexity" evidence="2">
    <location>
        <begin position="1634"/>
        <end position="1656"/>
    </location>
</feature>
<evidence type="ECO:0000313" key="5">
    <source>
        <dbReference type="Proteomes" id="UP000490939"/>
    </source>
</evidence>
<comment type="caution">
    <text evidence="4">The sequence shown here is derived from an EMBL/GenBank/DDBJ whole genome shotgun (WGS) entry which is preliminary data.</text>
</comment>
<organism evidence="4 5">
    <name type="scientific">Venturia inaequalis</name>
    <name type="common">Apple scab fungus</name>
    <dbReference type="NCBI Taxonomy" id="5025"/>
    <lineage>
        <taxon>Eukaryota</taxon>
        <taxon>Fungi</taxon>
        <taxon>Dikarya</taxon>
        <taxon>Ascomycota</taxon>
        <taxon>Pezizomycotina</taxon>
        <taxon>Dothideomycetes</taxon>
        <taxon>Pleosporomycetidae</taxon>
        <taxon>Venturiales</taxon>
        <taxon>Venturiaceae</taxon>
        <taxon>Venturia</taxon>
    </lineage>
</organism>
<feature type="compositionally biased region" description="Basic and acidic residues" evidence="2">
    <location>
        <begin position="1791"/>
        <end position="1802"/>
    </location>
</feature>
<evidence type="ECO:0000256" key="2">
    <source>
        <dbReference type="SAM" id="MobiDB-lite"/>
    </source>
</evidence>
<dbReference type="InterPro" id="IPR039360">
    <property type="entry name" value="Ras_GTPase"/>
</dbReference>
<feature type="region of interest" description="Disordered" evidence="2">
    <location>
        <begin position="417"/>
        <end position="452"/>
    </location>
</feature>
<feature type="region of interest" description="Disordered" evidence="2">
    <location>
        <begin position="1"/>
        <end position="128"/>
    </location>
</feature>
<feature type="compositionally biased region" description="Polar residues" evidence="2">
    <location>
        <begin position="1867"/>
        <end position="1876"/>
    </location>
</feature>
<feature type="region of interest" description="Disordered" evidence="2">
    <location>
        <begin position="493"/>
        <end position="572"/>
    </location>
</feature>
<feature type="compositionally biased region" description="Basic and acidic residues" evidence="2">
    <location>
        <begin position="1086"/>
        <end position="1096"/>
    </location>
</feature>
<feature type="compositionally biased region" description="Low complexity" evidence="2">
    <location>
        <begin position="116"/>
        <end position="128"/>
    </location>
</feature>
<feature type="compositionally biased region" description="Basic and acidic residues" evidence="2">
    <location>
        <begin position="1598"/>
        <end position="1618"/>
    </location>
</feature>
<feature type="region of interest" description="Disordered" evidence="2">
    <location>
        <begin position="1719"/>
        <end position="1768"/>
    </location>
</feature>
<feature type="compositionally biased region" description="Basic and acidic residues" evidence="2">
    <location>
        <begin position="1838"/>
        <end position="1866"/>
    </location>
</feature>
<feature type="region of interest" description="Disordered" evidence="2">
    <location>
        <begin position="999"/>
        <end position="1022"/>
    </location>
</feature>
<feature type="compositionally biased region" description="Low complexity" evidence="2">
    <location>
        <begin position="349"/>
        <end position="361"/>
    </location>
</feature>
<feature type="compositionally biased region" description="Low complexity" evidence="2">
    <location>
        <begin position="628"/>
        <end position="640"/>
    </location>
</feature>